<dbReference type="AlphaFoldDB" id="A0A7M1B5T0"/>
<dbReference type="Proteomes" id="UP000593580">
    <property type="component" value="Chromosome"/>
</dbReference>
<evidence type="ECO:0000256" key="1">
    <source>
        <dbReference type="SAM" id="MobiDB-lite"/>
    </source>
</evidence>
<protein>
    <recommendedName>
        <fullName evidence="6">VWA-like domain-containing protein</fullName>
    </recommendedName>
</protein>
<feature type="domain" description="VWA-like" evidence="2">
    <location>
        <begin position="253"/>
        <end position="374"/>
    </location>
</feature>
<proteinExistence type="predicted"/>
<dbReference type="KEGG" id="spal:FM071_01775"/>
<dbReference type="Pfam" id="PF09967">
    <property type="entry name" value="DUF2201"/>
    <property type="match status" value="1"/>
</dbReference>
<dbReference type="PANTHER" id="PTHR38730">
    <property type="entry name" value="SLL7028 PROTEIN"/>
    <property type="match status" value="1"/>
</dbReference>
<evidence type="ECO:0000313" key="5">
    <source>
        <dbReference type="Proteomes" id="UP000593580"/>
    </source>
</evidence>
<feature type="region of interest" description="Disordered" evidence="1">
    <location>
        <begin position="142"/>
        <end position="166"/>
    </location>
</feature>
<name>A0A7M1B5T0_9BACT</name>
<dbReference type="PANTHER" id="PTHR38730:SF1">
    <property type="entry name" value="SLL7028 PROTEIN"/>
    <property type="match status" value="1"/>
</dbReference>
<evidence type="ECO:0000259" key="3">
    <source>
        <dbReference type="Pfam" id="PF13203"/>
    </source>
</evidence>
<evidence type="ECO:0000259" key="2">
    <source>
        <dbReference type="Pfam" id="PF09967"/>
    </source>
</evidence>
<evidence type="ECO:0000313" key="4">
    <source>
        <dbReference type="EMBL" id="QOP45089.1"/>
    </source>
</evidence>
<reference evidence="4 5" key="1">
    <citation type="submission" date="2019-07" db="EMBL/GenBank/DDBJ databases">
        <title>Sulfurimonas paralvinellae sp. nov., a novel mesophilic, hydrogen- and sulfur-oxidizing chemolithoautotroph within the Epsilonproteo- bacteria isolated from a deep-sea hydrothermal vent polychaete nest, reclassification of Thiomicrospira denitrificans as Sulfurimonas denitrificans comb. nov. and emended description of the genus Sulfurimonas.</title>
        <authorList>
            <person name="Wang S."/>
            <person name="Jiang L."/>
            <person name="Shao Z."/>
        </authorList>
    </citation>
    <scope>NUCLEOTIDE SEQUENCE [LARGE SCALE GENOMIC DNA]</scope>
    <source>
        <strain evidence="4 5">GO25</strain>
    </source>
</reference>
<evidence type="ECO:0008006" key="6">
    <source>
        <dbReference type="Google" id="ProtNLM"/>
    </source>
</evidence>
<dbReference type="RefSeq" id="WP_193111334.1">
    <property type="nucleotide sequence ID" value="NZ_CP041406.1"/>
</dbReference>
<dbReference type="InterPro" id="IPR025154">
    <property type="entry name" value="Put_metallopeptidase_dom"/>
</dbReference>
<keyword evidence="5" id="KW-1185">Reference proteome</keyword>
<organism evidence="4 5">
    <name type="scientific">Sulfurimonas paralvinellae</name>
    <dbReference type="NCBI Taxonomy" id="317658"/>
    <lineage>
        <taxon>Bacteria</taxon>
        <taxon>Pseudomonadati</taxon>
        <taxon>Campylobacterota</taxon>
        <taxon>Epsilonproteobacteria</taxon>
        <taxon>Campylobacterales</taxon>
        <taxon>Sulfurimonadaceae</taxon>
        <taxon>Sulfurimonas</taxon>
    </lineage>
</organism>
<accession>A0A7M1B5T0</accession>
<feature type="compositionally biased region" description="Basic and acidic residues" evidence="1">
    <location>
        <begin position="150"/>
        <end position="160"/>
    </location>
</feature>
<sequence>MTTQEKISQAKAKLLVEYPYFGTLATKLELVVNDDIESFKSNGVKLEYREEYLKELELPEIEFILANGAMHATLSHDMRKQKRSGWLWQMATDIAINDMLLQNEMQMPYGAQYRKRFSGMYAEEIYAQLKDDILREDEDLEYEADDSEDVEKKENEKQQETSEQQLQEEILQEQLLAEEAISLLESKLQSGEAPVSIERFFNIEGFGKVDWREELREALDRYMRDDYALIPPSKKLLYQGIYLPSNISRTFVLVIAIDSSGSIDEMLLSEFLSEVEFLMQQVQNYKIGLLICDDKVHSHQTFESGEHLDVRVKGSGSTDFRPVFSYIDEKLDDVKLLLYFTDLEGIFPKEAPNYSVKWVTPKEADVPFGELLLLDS</sequence>
<dbReference type="Pfam" id="PF13203">
    <property type="entry name" value="DUF2201_N"/>
    <property type="match status" value="1"/>
</dbReference>
<dbReference type="EMBL" id="CP041406">
    <property type="protein sequence ID" value="QOP45089.1"/>
    <property type="molecule type" value="Genomic_DNA"/>
</dbReference>
<feature type="domain" description="Putative metallopeptidase" evidence="3">
    <location>
        <begin position="4"/>
        <end position="245"/>
    </location>
</feature>
<gene>
    <name evidence="4" type="ORF">FM071_01775</name>
</gene>
<dbReference type="InterPro" id="IPR018698">
    <property type="entry name" value="VWA-like_dom"/>
</dbReference>